<accession>A0A6B0U9B3</accession>
<organism evidence="2">
    <name type="scientific">Ixodes ricinus</name>
    <name type="common">Common tick</name>
    <name type="synonym">Acarus ricinus</name>
    <dbReference type="NCBI Taxonomy" id="34613"/>
    <lineage>
        <taxon>Eukaryota</taxon>
        <taxon>Metazoa</taxon>
        <taxon>Ecdysozoa</taxon>
        <taxon>Arthropoda</taxon>
        <taxon>Chelicerata</taxon>
        <taxon>Arachnida</taxon>
        <taxon>Acari</taxon>
        <taxon>Parasitiformes</taxon>
        <taxon>Ixodida</taxon>
        <taxon>Ixodoidea</taxon>
        <taxon>Ixodidae</taxon>
        <taxon>Ixodinae</taxon>
        <taxon>Ixodes</taxon>
    </lineage>
</organism>
<protein>
    <submittedName>
        <fullName evidence="2">Putative secreted protein</fullName>
    </submittedName>
</protein>
<reference evidence="2" key="1">
    <citation type="submission" date="2019-12" db="EMBL/GenBank/DDBJ databases">
        <title>An insight into the sialome of adult female Ixodes ricinus ticks feeding for 6 days.</title>
        <authorList>
            <person name="Perner J."/>
            <person name="Ribeiro J.M.C."/>
        </authorList>
    </citation>
    <scope>NUCLEOTIDE SEQUENCE</scope>
    <source>
        <strain evidence="2">Semi-engorged</strain>
        <tissue evidence="2">Salivary glands</tissue>
    </source>
</reference>
<evidence type="ECO:0000313" key="2">
    <source>
        <dbReference type="EMBL" id="MXU89152.1"/>
    </source>
</evidence>
<dbReference type="AlphaFoldDB" id="A0A6B0U9B3"/>
<dbReference type="EMBL" id="GIFC01007069">
    <property type="protein sequence ID" value="MXU89152.1"/>
    <property type="molecule type" value="Transcribed_RNA"/>
</dbReference>
<sequence>MFPLLVAGLSSSSTSLTAGKLESWSCSPMRHAYCYLVQKLIHKVSLRNNGGMKLPPSSQHRMEGHPMHDTSRSRGAHVNIPRCPSARANSSAQWEVISTMHQLVKM</sequence>
<feature type="region of interest" description="Disordered" evidence="1">
    <location>
        <begin position="48"/>
        <end position="81"/>
    </location>
</feature>
<name>A0A6B0U9B3_IXORI</name>
<proteinExistence type="predicted"/>
<evidence type="ECO:0000256" key="1">
    <source>
        <dbReference type="SAM" id="MobiDB-lite"/>
    </source>
</evidence>
<feature type="compositionally biased region" description="Basic and acidic residues" evidence="1">
    <location>
        <begin position="60"/>
        <end position="72"/>
    </location>
</feature>